<dbReference type="RefSeq" id="YP_009147696.1">
    <property type="nucleotide sequence ID" value="NC_027341.1"/>
</dbReference>
<dbReference type="GeneID" id="24722305"/>
<reference evidence="1 2" key="1">
    <citation type="journal article" date="2015" name="Appl. Environ. Microbiol.">
        <title>Lactococcal 949 group phages recognize a carbohydrate receptor on the host cell surface.</title>
        <authorList>
            <person name="Mahony J."/>
            <person name="Randazzo W."/>
            <person name="Neve H."/>
            <person name="Settanni L."/>
            <person name="van Sinderen D."/>
        </authorList>
    </citation>
    <scope>NUCLEOTIDE SEQUENCE [LARGE SCALE GENOMIC DNA]</scope>
    <source>
        <strain evidence="1">WRP3</strain>
    </source>
</reference>
<keyword evidence="2" id="KW-1185">Reference proteome</keyword>
<evidence type="ECO:0000313" key="1">
    <source>
        <dbReference type="EMBL" id="AIX12542.1"/>
    </source>
</evidence>
<evidence type="ECO:0000313" key="2">
    <source>
        <dbReference type="Proteomes" id="UP000032686"/>
    </source>
</evidence>
<protein>
    <submittedName>
        <fullName evidence="1">Uncharacterized protein</fullName>
    </submittedName>
</protein>
<name>A0A0D3MSR0_9CAUD</name>
<organism evidence="1 2">
    <name type="scientific">Lactococcus phage WRP3</name>
    <dbReference type="NCBI Taxonomy" id="1560313"/>
    <lineage>
        <taxon>Viruses</taxon>
        <taxon>Duplodnaviria</taxon>
        <taxon>Heunggongvirae</taxon>
        <taxon>Uroviricota</taxon>
        <taxon>Caudoviricetes</taxon>
        <taxon>Audreyjarvisvirus</taxon>
        <taxon>Audreyjarvisvirus WRP3</taxon>
    </lineage>
</organism>
<dbReference type="Proteomes" id="UP000032686">
    <property type="component" value="Segment"/>
</dbReference>
<sequence>MIIRQEKLIDFDFNNTGEYREMDVFYKVFEKNGEIKKIKISDDEASLLEFEGFPLLKTNSKTFLHD</sequence>
<proteinExistence type="predicted"/>
<dbReference type="KEGG" id="vg:24722305"/>
<accession>A0A0D3MSR0</accession>
<dbReference type="EMBL" id="KM677185">
    <property type="protein sequence ID" value="AIX12542.1"/>
    <property type="molecule type" value="Genomic_DNA"/>
</dbReference>
<gene>
    <name evidence="1" type="ORF">WRP3_039</name>
</gene>